<protein>
    <submittedName>
        <fullName evidence="2">Concanavalin A-like lectin/glucanase superfamily protein</fullName>
    </submittedName>
</protein>
<evidence type="ECO:0000313" key="3">
    <source>
        <dbReference type="Proteomes" id="UP000277579"/>
    </source>
</evidence>
<dbReference type="GO" id="GO:0005975">
    <property type="term" value="P:carbohydrate metabolic process"/>
    <property type="evidence" value="ECO:0007669"/>
    <property type="project" value="UniProtKB-ARBA"/>
</dbReference>
<dbReference type="Gene3D" id="2.60.120.200">
    <property type="match status" value="1"/>
</dbReference>
<dbReference type="GO" id="GO:0004553">
    <property type="term" value="F:hydrolase activity, hydrolyzing O-glycosyl compounds"/>
    <property type="evidence" value="ECO:0007669"/>
    <property type="project" value="UniProtKB-ARBA"/>
</dbReference>
<evidence type="ECO:0000313" key="2">
    <source>
        <dbReference type="EMBL" id="RKS25575.1"/>
    </source>
</evidence>
<dbReference type="GO" id="GO:0030246">
    <property type="term" value="F:carbohydrate binding"/>
    <property type="evidence" value="ECO:0007669"/>
    <property type="project" value="UniProtKB-KW"/>
</dbReference>
<dbReference type="RefSeq" id="WP_121374962.1">
    <property type="nucleotide sequence ID" value="NZ_RBLC01000001.1"/>
</dbReference>
<dbReference type="Proteomes" id="UP000277579">
    <property type="component" value="Unassembled WGS sequence"/>
</dbReference>
<dbReference type="OrthoDB" id="832379at2"/>
<sequence>MNRKKILQSFLVLGCICIAAFTVSCQDEENETKQNEETLSKTAPLTGLFERVAMNATADDNIIDSTSCFSVKLPVSLIVNSQAVTINTENDYHLVNDIFEVTDADHDYVDFVFPITIVYPDYREVVVQNETQFNALRDDCQEPEPGERNIACVSIHYPIRVFGYNSNFQLAHTYTVHNDLEFFLLLFNLGNNEFYAVDYPITITNRNGIEVTIRNNIEMLGAIQDCVDNICPNPNILTNDLIIYMPFANEVRDLVSRDLAVPAAAPTFVTDRSGNANSAISFTRTNFLTLNTTTARNIEVGSSVTVSLWFRMQNTEAGDFERMFEKSNGSMPYPTTFGVGVYDGNTPLVFWPQGGLWDMSWNVDQNLWNDTTNWHHLVVTVQHDTPNNIDHVKMYRDGVLRNSEDVSNIFLNTQALDYIIGKNFEGYLDDLRVYKKVLTPQQVTTLFQLEGDTNTCFEN</sequence>
<reference evidence="2 3" key="1">
    <citation type="submission" date="2018-10" db="EMBL/GenBank/DDBJ databases">
        <title>Genomic Encyclopedia of Archaeal and Bacterial Type Strains, Phase II (KMG-II): from individual species to whole genera.</title>
        <authorList>
            <person name="Goeker M."/>
        </authorList>
    </citation>
    <scope>NUCLEOTIDE SEQUENCE [LARGE SCALE GENOMIC DNA]</scope>
    <source>
        <strain evidence="2 3">DSM 29537</strain>
    </source>
</reference>
<proteinExistence type="predicted"/>
<evidence type="ECO:0000256" key="1">
    <source>
        <dbReference type="SAM" id="SignalP"/>
    </source>
</evidence>
<keyword evidence="1" id="KW-0732">Signal</keyword>
<feature type="signal peptide" evidence="1">
    <location>
        <begin position="1"/>
        <end position="25"/>
    </location>
</feature>
<organism evidence="2 3">
    <name type="scientific">Flavobacterium endophyticum</name>
    <dbReference type="NCBI Taxonomy" id="1540163"/>
    <lineage>
        <taxon>Bacteria</taxon>
        <taxon>Pseudomonadati</taxon>
        <taxon>Bacteroidota</taxon>
        <taxon>Flavobacteriia</taxon>
        <taxon>Flavobacteriales</taxon>
        <taxon>Flavobacteriaceae</taxon>
        <taxon>Flavobacterium</taxon>
    </lineage>
</organism>
<comment type="caution">
    <text evidence="2">The sequence shown here is derived from an EMBL/GenBank/DDBJ whole genome shotgun (WGS) entry which is preliminary data.</text>
</comment>
<keyword evidence="2" id="KW-0430">Lectin</keyword>
<feature type="chain" id="PRO_5019791681" evidence="1">
    <location>
        <begin position="26"/>
        <end position="459"/>
    </location>
</feature>
<keyword evidence="3" id="KW-1185">Reference proteome</keyword>
<dbReference type="Pfam" id="PF13385">
    <property type="entry name" value="Laminin_G_3"/>
    <property type="match status" value="1"/>
</dbReference>
<dbReference type="EMBL" id="RBLC01000001">
    <property type="protein sequence ID" value="RKS25575.1"/>
    <property type="molecule type" value="Genomic_DNA"/>
</dbReference>
<dbReference type="AlphaFoldDB" id="A0A495MJP3"/>
<dbReference type="InterPro" id="IPR013320">
    <property type="entry name" value="ConA-like_dom_sf"/>
</dbReference>
<gene>
    <name evidence="2" type="ORF">CLV94_0610</name>
</gene>
<accession>A0A495MJP3</accession>
<dbReference type="PROSITE" id="PS51257">
    <property type="entry name" value="PROKAR_LIPOPROTEIN"/>
    <property type="match status" value="1"/>
</dbReference>
<dbReference type="SUPFAM" id="SSF49899">
    <property type="entry name" value="Concanavalin A-like lectins/glucanases"/>
    <property type="match status" value="1"/>
</dbReference>
<name>A0A495MJP3_9FLAO</name>